<evidence type="ECO:0000256" key="1">
    <source>
        <dbReference type="SAM" id="Phobius"/>
    </source>
</evidence>
<dbReference type="EMBL" id="MN740300">
    <property type="protein sequence ID" value="QHT99035.1"/>
    <property type="molecule type" value="Genomic_DNA"/>
</dbReference>
<sequence>MIYLYKVVIIYIMTLRYLILLLLSCISESYISNVYNIIPKRSLITILKYKKTLVKNKDLRFINNIIDNSYDNPSINNKLVKNTVVYDNNIKNISSITLKNIYINTTDIKNIRIYSKNDIINIHLDNNKNIKKEDIDIITPEALLNLILVLFKIYTN</sequence>
<protein>
    <submittedName>
        <fullName evidence="2">Uncharacterized protein</fullName>
    </submittedName>
</protein>
<reference evidence="2" key="1">
    <citation type="journal article" date="2020" name="Nature">
        <title>Giant virus diversity and host interactions through global metagenomics.</title>
        <authorList>
            <person name="Schulz F."/>
            <person name="Roux S."/>
            <person name="Paez-Espino D."/>
            <person name="Jungbluth S."/>
            <person name="Walsh D.A."/>
            <person name="Denef V.J."/>
            <person name="McMahon K.D."/>
            <person name="Konstantinidis K.T."/>
            <person name="Eloe-Fadrosh E.A."/>
            <person name="Kyrpides N.C."/>
            <person name="Woyke T."/>
        </authorList>
    </citation>
    <scope>NUCLEOTIDE SEQUENCE</scope>
    <source>
        <strain evidence="2">GVMAG-M-3300025695-21</strain>
    </source>
</reference>
<proteinExistence type="predicted"/>
<accession>A0A6C0J2Z1</accession>
<keyword evidence="1" id="KW-1133">Transmembrane helix</keyword>
<keyword evidence="1" id="KW-0472">Membrane</keyword>
<name>A0A6C0J2Z1_9ZZZZ</name>
<feature type="transmembrane region" description="Helical" evidence="1">
    <location>
        <begin position="7"/>
        <end position="31"/>
    </location>
</feature>
<keyword evidence="1" id="KW-0812">Transmembrane</keyword>
<evidence type="ECO:0000313" key="2">
    <source>
        <dbReference type="EMBL" id="QHT99035.1"/>
    </source>
</evidence>
<organism evidence="2">
    <name type="scientific">viral metagenome</name>
    <dbReference type="NCBI Taxonomy" id="1070528"/>
    <lineage>
        <taxon>unclassified sequences</taxon>
        <taxon>metagenomes</taxon>
        <taxon>organismal metagenomes</taxon>
    </lineage>
</organism>
<dbReference type="AlphaFoldDB" id="A0A6C0J2Z1"/>